<feature type="region of interest" description="Disordered" evidence="1">
    <location>
        <begin position="40"/>
        <end position="106"/>
    </location>
</feature>
<organism evidence="2 3">
    <name type="scientific">Podospora appendiculata</name>
    <dbReference type="NCBI Taxonomy" id="314037"/>
    <lineage>
        <taxon>Eukaryota</taxon>
        <taxon>Fungi</taxon>
        <taxon>Dikarya</taxon>
        <taxon>Ascomycota</taxon>
        <taxon>Pezizomycotina</taxon>
        <taxon>Sordariomycetes</taxon>
        <taxon>Sordariomycetidae</taxon>
        <taxon>Sordariales</taxon>
        <taxon>Podosporaceae</taxon>
        <taxon>Podospora</taxon>
    </lineage>
</organism>
<dbReference type="Proteomes" id="UP001270362">
    <property type="component" value="Unassembled WGS sequence"/>
</dbReference>
<dbReference type="AlphaFoldDB" id="A0AAE0XA31"/>
<proteinExistence type="predicted"/>
<evidence type="ECO:0000256" key="1">
    <source>
        <dbReference type="SAM" id="MobiDB-lite"/>
    </source>
</evidence>
<sequence>MHATKPHDRGRKQSCLQCLAFETQRNHVCGSRAITAVHQWEPHTHSGSSCQRPGQPGRREPGMPQRGPQIPAIGKAPYRPTEPTNSPGKPTAASPHVKNEGASGLAVDTSPSLILSLIRRYTADGFVSPSSSDCNRDETQRRNRGGVKALKTNNNQKKKRDAPVRILLLRACSTYRQHGTCHARFQGPLALRNSVARRHTTRRPNPRFSTPLLPAQHLLPRAALGRVMV</sequence>
<feature type="region of interest" description="Disordered" evidence="1">
    <location>
        <begin position="126"/>
        <end position="159"/>
    </location>
</feature>
<gene>
    <name evidence="2" type="ORF">B0T22DRAFT_153813</name>
</gene>
<comment type="caution">
    <text evidence="2">The sequence shown here is derived from an EMBL/GenBank/DDBJ whole genome shotgun (WGS) entry which is preliminary data.</text>
</comment>
<evidence type="ECO:0000313" key="3">
    <source>
        <dbReference type="Proteomes" id="UP001270362"/>
    </source>
</evidence>
<protein>
    <submittedName>
        <fullName evidence="2">Uncharacterized protein</fullName>
    </submittedName>
</protein>
<reference evidence="2" key="2">
    <citation type="submission" date="2023-06" db="EMBL/GenBank/DDBJ databases">
        <authorList>
            <consortium name="Lawrence Berkeley National Laboratory"/>
            <person name="Haridas S."/>
            <person name="Hensen N."/>
            <person name="Bonometti L."/>
            <person name="Westerberg I."/>
            <person name="Brannstrom I.O."/>
            <person name="Guillou S."/>
            <person name="Cros-Aarteil S."/>
            <person name="Calhoun S."/>
            <person name="Kuo A."/>
            <person name="Mondo S."/>
            <person name="Pangilinan J."/>
            <person name="Riley R."/>
            <person name="Labutti K."/>
            <person name="Andreopoulos B."/>
            <person name="Lipzen A."/>
            <person name="Chen C."/>
            <person name="Yanf M."/>
            <person name="Daum C."/>
            <person name="Ng V."/>
            <person name="Clum A."/>
            <person name="Steindorff A."/>
            <person name="Ohm R."/>
            <person name="Martin F."/>
            <person name="Silar P."/>
            <person name="Natvig D."/>
            <person name="Lalanne C."/>
            <person name="Gautier V."/>
            <person name="Ament-Velasquez S.L."/>
            <person name="Kruys A."/>
            <person name="Hutchinson M.I."/>
            <person name="Powell A.J."/>
            <person name="Barry K."/>
            <person name="Miller A.N."/>
            <person name="Grigoriev I.V."/>
            <person name="Debuchy R."/>
            <person name="Gladieux P."/>
            <person name="Thoren M.H."/>
            <person name="Johannesson H."/>
        </authorList>
    </citation>
    <scope>NUCLEOTIDE SEQUENCE</scope>
    <source>
        <strain evidence="2">CBS 314.62</strain>
    </source>
</reference>
<reference evidence="2" key="1">
    <citation type="journal article" date="2023" name="Mol. Phylogenet. Evol.">
        <title>Genome-scale phylogeny and comparative genomics of the fungal order Sordariales.</title>
        <authorList>
            <person name="Hensen N."/>
            <person name="Bonometti L."/>
            <person name="Westerberg I."/>
            <person name="Brannstrom I.O."/>
            <person name="Guillou S."/>
            <person name="Cros-Aarteil S."/>
            <person name="Calhoun S."/>
            <person name="Haridas S."/>
            <person name="Kuo A."/>
            <person name="Mondo S."/>
            <person name="Pangilinan J."/>
            <person name="Riley R."/>
            <person name="LaButti K."/>
            <person name="Andreopoulos B."/>
            <person name="Lipzen A."/>
            <person name="Chen C."/>
            <person name="Yan M."/>
            <person name="Daum C."/>
            <person name="Ng V."/>
            <person name="Clum A."/>
            <person name="Steindorff A."/>
            <person name="Ohm R.A."/>
            <person name="Martin F."/>
            <person name="Silar P."/>
            <person name="Natvig D.O."/>
            <person name="Lalanne C."/>
            <person name="Gautier V."/>
            <person name="Ament-Velasquez S.L."/>
            <person name="Kruys A."/>
            <person name="Hutchinson M.I."/>
            <person name="Powell A.J."/>
            <person name="Barry K."/>
            <person name="Miller A.N."/>
            <person name="Grigoriev I.V."/>
            <person name="Debuchy R."/>
            <person name="Gladieux P."/>
            <person name="Hiltunen Thoren M."/>
            <person name="Johannesson H."/>
        </authorList>
    </citation>
    <scope>NUCLEOTIDE SEQUENCE</scope>
    <source>
        <strain evidence="2">CBS 314.62</strain>
    </source>
</reference>
<evidence type="ECO:0000313" key="2">
    <source>
        <dbReference type="EMBL" id="KAK3688439.1"/>
    </source>
</evidence>
<dbReference type="EMBL" id="JAULSO010000002">
    <property type="protein sequence ID" value="KAK3688439.1"/>
    <property type="molecule type" value="Genomic_DNA"/>
</dbReference>
<keyword evidence="3" id="KW-1185">Reference proteome</keyword>
<accession>A0AAE0XA31</accession>
<name>A0AAE0XA31_9PEZI</name>